<feature type="transmembrane region" description="Helical" evidence="5">
    <location>
        <begin position="12"/>
        <end position="34"/>
    </location>
</feature>
<evidence type="ECO:0000256" key="4">
    <source>
        <dbReference type="ARBA" id="ARBA00023136"/>
    </source>
</evidence>
<dbReference type="Proteomes" id="UP001500340">
    <property type="component" value="Unassembled WGS sequence"/>
</dbReference>
<keyword evidence="4 5" id="KW-0472">Membrane</keyword>
<reference evidence="7" key="1">
    <citation type="journal article" date="2019" name="Int. J. Syst. Evol. Microbiol.">
        <title>The Global Catalogue of Microorganisms (GCM) 10K type strain sequencing project: providing services to taxonomists for standard genome sequencing and annotation.</title>
        <authorList>
            <consortium name="The Broad Institute Genomics Platform"/>
            <consortium name="The Broad Institute Genome Sequencing Center for Infectious Disease"/>
            <person name="Wu L."/>
            <person name="Ma J."/>
        </authorList>
    </citation>
    <scope>NUCLEOTIDE SEQUENCE [LARGE SCALE GENOMIC DNA]</scope>
    <source>
        <strain evidence="7">JCM 12774</strain>
    </source>
</reference>
<dbReference type="RefSeq" id="WP_343862604.1">
    <property type="nucleotide sequence ID" value="NZ_BAAACX010000013.1"/>
</dbReference>
<feature type="transmembrane region" description="Helical" evidence="5">
    <location>
        <begin position="40"/>
        <end position="58"/>
    </location>
</feature>
<dbReference type="PANTHER" id="PTHR33514:SF1">
    <property type="entry name" value="ABC TRANSPORTER PERMEASE"/>
    <property type="match status" value="1"/>
</dbReference>
<name>A0ABP3IDM6_9BACL</name>
<evidence type="ECO:0000256" key="1">
    <source>
        <dbReference type="ARBA" id="ARBA00004141"/>
    </source>
</evidence>
<protein>
    <submittedName>
        <fullName evidence="6">Energy-coupling factor transporter transmembrane component T</fullName>
    </submittedName>
</protein>
<organism evidence="6 7">
    <name type="scientific">Paenibacillus motobuensis</name>
    <dbReference type="NCBI Taxonomy" id="295324"/>
    <lineage>
        <taxon>Bacteria</taxon>
        <taxon>Bacillati</taxon>
        <taxon>Bacillota</taxon>
        <taxon>Bacilli</taxon>
        <taxon>Bacillales</taxon>
        <taxon>Paenibacillaceae</taxon>
        <taxon>Paenibacillus</taxon>
    </lineage>
</organism>
<comment type="subcellular location">
    <subcellularLocation>
        <location evidence="1">Membrane</location>
        <topology evidence="1">Multi-pass membrane protein</topology>
    </subcellularLocation>
</comment>
<dbReference type="CDD" id="cd16914">
    <property type="entry name" value="EcfT"/>
    <property type="match status" value="1"/>
</dbReference>
<feature type="transmembrane region" description="Helical" evidence="5">
    <location>
        <begin position="70"/>
        <end position="94"/>
    </location>
</feature>
<evidence type="ECO:0000256" key="2">
    <source>
        <dbReference type="ARBA" id="ARBA00022692"/>
    </source>
</evidence>
<sequence>MNDFLIPRRVNLFHRANPVAKLICMIALFMLTLFTHRLDFIFYQMTCFLLLLVFFSGHRLWKISMMMTPFLIVFLASSSTMILFGKGDTIWWAWGLIQISQESFYRGIHIGFKAVTFASEGLLFVLTTPPVALFYALMQKAKLPPKFAYSFMASIRLLPMVWEELQIRRNALKIRGARSLRGGMKWIGGLKLYIVPLLVQGIRRAHRVAVAMETKAFDGKGRRSYYYPSEYSRNDYWVALLLSATVGAALIMSLLLPPFGVDDVRYQL</sequence>
<proteinExistence type="predicted"/>
<keyword evidence="3 5" id="KW-1133">Transmembrane helix</keyword>
<accession>A0ABP3IDM6</accession>
<evidence type="ECO:0000313" key="7">
    <source>
        <dbReference type="Proteomes" id="UP001500340"/>
    </source>
</evidence>
<dbReference type="InterPro" id="IPR003339">
    <property type="entry name" value="ABC/ECF_trnsptr_transmembrane"/>
</dbReference>
<keyword evidence="2 5" id="KW-0812">Transmembrane</keyword>
<evidence type="ECO:0000256" key="5">
    <source>
        <dbReference type="SAM" id="Phobius"/>
    </source>
</evidence>
<evidence type="ECO:0000313" key="6">
    <source>
        <dbReference type="EMBL" id="GAA0397661.1"/>
    </source>
</evidence>
<keyword evidence="7" id="KW-1185">Reference proteome</keyword>
<dbReference type="Pfam" id="PF02361">
    <property type="entry name" value="CbiQ"/>
    <property type="match status" value="1"/>
</dbReference>
<dbReference type="PANTHER" id="PTHR33514">
    <property type="entry name" value="PROTEIN ABCI12, CHLOROPLASTIC"/>
    <property type="match status" value="1"/>
</dbReference>
<gene>
    <name evidence="6" type="ORF">GCM10008933_30260</name>
</gene>
<evidence type="ECO:0000256" key="3">
    <source>
        <dbReference type="ARBA" id="ARBA00022989"/>
    </source>
</evidence>
<feature type="transmembrane region" description="Helical" evidence="5">
    <location>
        <begin position="114"/>
        <end position="137"/>
    </location>
</feature>
<feature type="transmembrane region" description="Helical" evidence="5">
    <location>
        <begin position="236"/>
        <end position="256"/>
    </location>
</feature>
<dbReference type="EMBL" id="BAAACX010000013">
    <property type="protein sequence ID" value="GAA0397661.1"/>
    <property type="molecule type" value="Genomic_DNA"/>
</dbReference>
<comment type="caution">
    <text evidence="6">The sequence shown here is derived from an EMBL/GenBank/DDBJ whole genome shotgun (WGS) entry which is preliminary data.</text>
</comment>